<dbReference type="PANTHER" id="PTHR30336">
    <property type="entry name" value="INNER MEMBRANE PROTEIN, PROBABLE PERMEASE"/>
    <property type="match status" value="1"/>
</dbReference>
<proteinExistence type="predicted"/>
<feature type="domain" description="DUF218" evidence="2">
    <location>
        <begin position="60"/>
        <end position="180"/>
    </location>
</feature>
<dbReference type="RefSeq" id="WP_073597746.1">
    <property type="nucleotide sequence ID" value="NZ_MRCB01000001.1"/>
</dbReference>
<keyword evidence="1" id="KW-0472">Membrane</keyword>
<accession>A0A1U7HST9</accession>
<protein>
    <recommendedName>
        <fullName evidence="2">DUF218 domain-containing protein</fullName>
    </recommendedName>
</protein>
<dbReference type="InterPro" id="IPR051599">
    <property type="entry name" value="Cell_Envelope_Assoc"/>
</dbReference>
<dbReference type="EMBL" id="MRCB01000001">
    <property type="protein sequence ID" value="OKH26605.1"/>
    <property type="molecule type" value="Genomic_DNA"/>
</dbReference>
<dbReference type="Proteomes" id="UP000186868">
    <property type="component" value="Unassembled WGS sequence"/>
</dbReference>
<evidence type="ECO:0000313" key="4">
    <source>
        <dbReference type="Proteomes" id="UP000186868"/>
    </source>
</evidence>
<organism evidence="3 4">
    <name type="scientific">Hydrococcus rivularis NIES-593</name>
    <dbReference type="NCBI Taxonomy" id="1921803"/>
    <lineage>
        <taxon>Bacteria</taxon>
        <taxon>Bacillati</taxon>
        <taxon>Cyanobacteriota</taxon>
        <taxon>Cyanophyceae</taxon>
        <taxon>Pleurocapsales</taxon>
        <taxon>Hydrococcaceae</taxon>
        <taxon>Hydrococcus</taxon>
    </lineage>
</organism>
<feature type="transmembrane region" description="Helical" evidence="1">
    <location>
        <begin position="21"/>
        <end position="43"/>
    </location>
</feature>
<reference evidence="3 4" key="1">
    <citation type="submission" date="2016-11" db="EMBL/GenBank/DDBJ databases">
        <title>Draft Genome Sequences of Nine Cyanobacterial Strains from Diverse Habitats.</title>
        <authorList>
            <person name="Zhu T."/>
            <person name="Hou S."/>
            <person name="Lu X."/>
            <person name="Hess W.R."/>
        </authorList>
    </citation>
    <scope>NUCLEOTIDE SEQUENCE [LARGE SCALE GENOMIC DNA]</scope>
    <source>
        <strain evidence="3 4">NIES-593</strain>
    </source>
</reference>
<dbReference type="PANTHER" id="PTHR30336:SF6">
    <property type="entry name" value="INTEGRAL MEMBRANE PROTEIN"/>
    <property type="match status" value="1"/>
</dbReference>
<evidence type="ECO:0000259" key="2">
    <source>
        <dbReference type="Pfam" id="PF02698"/>
    </source>
</evidence>
<gene>
    <name evidence="3" type="ORF">NIES593_00640</name>
</gene>
<comment type="caution">
    <text evidence="3">The sequence shown here is derived from an EMBL/GenBank/DDBJ whole genome shotgun (WGS) entry which is preliminary data.</text>
</comment>
<keyword evidence="1" id="KW-0812">Transmembrane</keyword>
<name>A0A1U7HST9_9CYAN</name>
<dbReference type="AlphaFoldDB" id="A0A1U7HST9"/>
<evidence type="ECO:0000313" key="3">
    <source>
        <dbReference type="EMBL" id="OKH26605.1"/>
    </source>
</evidence>
<dbReference type="InterPro" id="IPR003848">
    <property type="entry name" value="DUF218"/>
</dbReference>
<keyword evidence="4" id="KW-1185">Reference proteome</keyword>
<keyword evidence="1" id="KW-1133">Transmembrane helix</keyword>
<dbReference type="CDD" id="cd06259">
    <property type="entry name" value="YdcF-like"/>
    <property type="match status" value="1"/>
</dbReference>
<sequence>MRFFEKSIGGKYFKLFRYLQWILLGLVISVLAKPLIATAYIGLMTNGDRYLQPESVPKEQVAIVFGAGILPNGNPTPMLSDRVEAAVKLYKMGKISKLLMTGDNSTVSYNEVRSMLKYAHDLGVPMKNITLDYAGFSTYESCYRAHKVFGVHKAVVITQNYHLPRTVYTCRQLGLKTVGLGTPDIEIYGLRGMIPDLLRESLANVKALWEVDITRPRPTFLGQFEPIN</sequence>
<dbReference type="OrthoDB" id="9782395at2"/>
<dbReference type="GO" id="GO:0005886">
    <property type="term" value="C:plasma membrane"/>
    <property type="evidence" value="ECO:0007669"/>
    <property type="project" value="TreeGrafter"/>
</dbReference>
<dbReference type="Pfam" id="PF02698">
    <property type="entry name" value="DUF218"/>
    <property type="match status" value="1"/>
</dbReference>
<evidence type="ECO:0000256" key="1">
    <source>
        <dbReference type="SAM" id="Phobius"/>
    </source>
</evidence>
<dbReference type="STRING" id="1921803.NIES593_00640"/>